<evidence type="ECO:0000313" key="1">
    <source>
        <dbReference type="EMBL" id="UUR08252.1"/>
    </source>
</evidence>
<dbReference type="EMBL" id="CP097253">
    <property type="protein sequence ID" value="UUR08252.1"/>
    <property type="molecule type" value="Genomic_DNA"/>
</dbReference>
<proteinExistence type="predicted"/>
<keyword evidence="2" id="KW-1185">Reference proteome</keyword>
<reference evidence="1 2" key="1">
    <citation type="submission" date="2022-05" db="EMBL/GenBank/DDBJ databases">
        <title>S8-45 Sphingomonas ultraviolaceadurans.</title>
        <authorList>
            <person name="Liu Y."/>
        </authorList>
    </citation>
    <scope>NUCLEOTIDE SEQUENCE [LARGE SCALE GENOMIC DNA]</scope>
    <source>
        <strain evidence="1 2">S8-45</strain>
    </source>
</reference>
<sequence>MRHETINPFAKASAHWSTPKLKSVPLTPEEVRTIVNADDPSAALIEVCRQRELIVGD</sequence>
<name>A0ABY5MY46_9SPHN</name>
<gene>
    <name evidence="1" type="ORF">M1K48_00975</name>
</gene>
<evidence type="ECO:0000313" key="2">
    <source>
        <dbReference type="Proteomes" id="UP000831921"/>
    </source>
</evidence>
<dbReference type="RefSeq" id="WP_249504031.1">
    <property type="nucleotide sequence ID" value="NZ_CP097253.1"/>
</dbReference>
<organism evidence="1 2">
    <name type="scientific">Sphingomonas glaciei</name>
    <dbReference type="NCBI Taxonomy" id="2938948"/>
    <lineage>
        <taxon>Bacteria</taxon>
        <taxon>Pseudomonadati</taxon>
        <taxon>Pseudomonadota</taxon>
        <taxon>Alphaproteobacteria</taxon>
        <taxon>Sphingomonadales</taxon>
        <taxon>Sphingomonadaceae</taxon>
        <taxon>Sphingomonas</taxon>
    </lineage>
</organism>
<accession>A0ABY5MY46</accession>
<dbReference type="Proteomes" id="UP000831921">
    <property type="component" value="Chromosome"/>
</dbReference>
<protein>
    <submittedName>
        <fullName evidence="1">Uncharacterized protein</fullName>
    </submittedName>
</protein>